<gene>
    <name evidence="1" type="ORF">FEE40_09905</name>
</gene>
<proteinExistence type="predicted"/>
<dbReference type="EMBL" id="CP040852">
    <property type="protein sequence ID" value="QIA90442.1"/>
    <property type="molecule type" value="Genomic_DNA"/>
</dbReference>
<evidence type="ECO:0000313" key="2">
    <source>
        <dbReference type="Proteomes" id="UP000463931"/>
    </source>
</evidence>
<protein>
    <submittedName>
        <fullName evidence="1">Helix-turn-helix domain-containing protein</fullName>
    </submittedName>
</protein>
<dbReference type="AlphaFoldDB" id="A0AAE7BQM3"/>
<accession>A0AAE7BQM3</accession>
<dbReference type="Proteomes" id="UP000463931">
    <property type="component" value="Chromosome"/>
</dbReference>
<sequence length="105" mass="12219">MMIAVTVTRWKEAEAMQVTLSEEDARLIAKYVADELIARQPVQMATTKELRARRLNIGKAAAYMNISRETINRWRKNKPEFKVLEHIDGTSTYFLANELDEYLNQ</sequence>
<organism evidence="1 2">
    <name type="scientific">Ligilactobacillus murinus</name>
    <dbReference type="NCBI Taxonomy" id="1622"/>
    <lineage>
        <taxon>Bacteria</taxon>
        <taxon>Bacillati</taxon>
        <taxon>Bacillota</taxon>
        <taxon>Bacilli</taxon>
        <taxon>Lactobacillales</taxon>
        <taxon>Lactobacillaceae</taxon>
        <taxon>Ligilactobacillus</taxon>
    </lineage>
</organism>
<name>A0AAE7BQM3_9LACO</name>
<evidence type="ECO:0000313" key="1">
    <source>
        <dbReference type="EMBL" id="QIA90442.1"/>
    </source>
</evidence>
<reference evidence="1 2" key="1">
    <citation type="journal article" date="2019" name="Nat. Med.">
        <title>Preventing dysbiosis of the neonatal mouse intestinal microbiome protects against late-onset sepsis.</title>
        <authorList>
            <person name="Singer J.R."/>
            <person name="Blosser E.G."/>
            <person name="Zindl C.L."/>
            <person name="Silberger D.J."/>
            <person name="Conlan S."/>
            <person name="Laufer V.A."/>
            <person name="DiToro D."/>
            <person name="Deming C."/>
            <person name="Kumar R."/>
            <person name="Morrow C.D."/>
            <person name="Segre J.A."/>
            <person name="Gray M.J."/>
            <person name="Randolph D.A."/>
            <person name="Weaver C.T."/>
        </authorList>
    </citation>
    <scope>NUCLEOTIDE SEQUENCE [LARGE SCALE GENOMIC DNA]</scope>
    <source>
        <strain evidence="1 2">V10</strain>
    </source>
</reference>